<dbReference type="Proteomes" id="UP000634660">
    <property type="component" value="Unassembled WGS sequence"/>
</dbReference>
<evidence type="ECO:0000313" key="1">
    <source>
        <dbReference type="EMBL" id="GGZ78589.1"/>
    </source>
</evidence>
<gene>
    <name evidence="1" type="ORF">GCM10010371_42870</name>
</gene>
<evidence type="ECO:0000313" key="2">
    <source>
        <dbReference type="Proteomes" id="UP000634660"/>
    </source>
</evidence>
<protein>
    <submittedName>
        <fullName evidence="1">Uncharacterized protein</fullName>
    </submittedName>
</protein>
<dbReference type="OrthoDB" id="4290580at2"/>
<comment type="caution">
    <text evidence="1">The sequence shown here is derived from an EMBL/GenBank/DDBJ whole genome shotgun (WGS) entry which is preliminary data.</text>
</comment>
<dbReference type="RefSeq" id="WP_150517576.1">
    <property type="nucleotide sequence ID" value="NZ_BMVX01000016.1"/>
</dbReference>
<reference evidence="1" key="2">
    <citation type="submission" date="2020-09" db="EMBL/GenBank/DDBJ databases">
        <authorList>
            <person name="Sun Q."/>
            <person name="Ohkuma M."/>
        </authorList>
    </citation>
    <scope>NUCLEOTIDE SEQUENCE</scope>
    <source>
        <strain evidence="1">JCM 4834</strain>
    </source>
</reference>
<sequence>MSTAGEDRNSRRLAWCVAHVLRHAPDRIALALLDRLGRSDPAARTYLCRDEWLPASAVTLLLRHGTDSDRHYVARNPRVVGRPLPGLPGPVRYAKHRTPPELAALLRAELGRDPADGPLTTPEVTGLLRRHGARRPRTALEVLRLPHALDPALLAAEHARRPLPPGAVEALLLVADLPPHTVRALLAPSAAPREEPAWHRPAVRAVRMGRLTHEELVGCVTPARRALLLCDLPARPGLRWTLPELAGLRTAALRALAPLGDDPRLWAELLRRAPGFPGPLPDLVAAVVAGPRGPAAPVPAAPVPAGPVPPDGALPRAVRRLAPAAVEPVGEVERELALASLAVPMETVEEDIRWVRDCLDRGLLTGTDVVRHKLPACWALDEDHWLGEVDHPDRHDRPEAVLAARAEADRLFDLALGTDPDAWWEAARTLPDFAGTLPHLLLRVTDGGSVPKPS</sequence>
<organism evidence="1 2">
    <name type="scientific">Streptomyces subrutilus</name>
    <dbReference type="NCBI Taxonomy" id="36818"/>
    <lineage>
        <taxon>Bacteria</taxon>
        <taxon>Bacillati</taxon>
        <taxon>Actinomycetota</taxon>
        <taxon>Actinomycetes</taxon>
        <taxon>Kitasatosporales</taxon>
        <taxon>Streptomycetaceae</taxon>
        <taxon>Streptomyces</taxon>
    </lineage>
</organism>
<proteinExistence type="predicted"/>
<accession>A0A918V882</accession>
<reference evidence="1" key="1">
    <citation type="journal article" date="2014" name="Int. J. Syst. Evol. Microbiol.">
        <title>Complete genome sequence of Corynebacterium casei LMG S-19264T (=DSM 44701T), isolated from a smear-ripened cheese.</title>
        <authorList>
            <consortium name="US DOE Joint Genome Institute (JGI-PGF)"/>
            <person name="Walter F."/>
            <person name="Albersmeier A."/>
            <person name="Kalinowski J."/>
            <person name="Ruckert C."/>
        </authorList>
    </citation>
    <scope>NUCLEOTIDE SEQUENCE</scope>
    <source>
        <strain evidence="1">JCM 4834</strain>
    </source>
</reference>
<dbReference type="EMBL" id="BMVX01000016">
    <property type="protein sequence ID" value="GGZ78589.1"/>
    <property type="molecule type" value="Genomic_DNA"/>
</dbReference>
<dbReference type="AlphaFoldDB" id="A0A918V882"/>
<name>A0A918V882_9ACTN</name>